<gene>
    <name evidence="2" type="ORF">KK1_018077</name>
</gene>
<evidence type="ECO:0000313" key="3">
    <source>
        <dbReference type="Proteomes" id="UP000075243"/>
    </source>
</evidence>
<dbReference type="InterPro" id="IPR010608">
    <property type="entry name" value="DUF1195"/>
</dbReference>
<keyword evidence="1" id="KW-1133">Transmembrane helix</keyword>
<dbReference type="PANTHER" id="PTHR34358:SF2">
    <property type="entry name" value="OS03G0411600 PROTEIN"/>
    <property type="match status" value="1"/>
</dbReference>
<keyword evidence="1" id="KW-0472">Membrane</keyword>
<dbReference type="Proteomes" id="UP000075243">
    <property type="component" value="Chromosome 7"/>
</dbReference>
<reference evidence="2 3" key="1">
    <citation type="journal article" date="2012" name="Nat. Biotechnol.">
        <title>Draft genome sequence of pigeonpea (Cajanus cajan), an orphan legume crop of resource-poor farmers.</title>
        <authorList>
            <person name="Varshney R.K."/>
            <person name="Chen W."/>
            <person name="Li Y."/>
            <person name="Bharti A.K."/>
            <person name="Saxena R.K."/>
            <person name="Schlueter J.A."/>
            <person name="Donoghue M.T."/>
            <person name="Azam S."/>
            <person name="Fan G."/>
            <person name="Whaley A.M."/>
            <person name="Farmer A.D."/>
            <person name="Sheridan J."/>
            <person name="Iwata A."/>
            <person name="Tuteja R."/>
            <person name="Penmetsa R.V."/>
            <person name="Wu W."/>
            <person name="Upadhyaya H.D."/>
            <person name="Yang S.P."/>
            <person name="Shah T."/>
            <person name="Saxena K.B."/>
            <person name="Michael T."/>
            <person name="McCombie W.R."/>
            <person name="Yang B."/>
            <person name="Zhang G."/>
            <person name="Yang H."/>
            <person name="Wang J."/>
            <person name="Spillane C."/>
            <person name="Cook D.R."/>
            <person name="May G.D."/>
            <person name="Xu X."/>
            <person name="Jackson S.A."/>
        </authorList>
    </citation>
    <scope>NUCLEOTIDE SEQUENCE [LARGE SCALE GENOMIC DNA]</scope>
    <source>
        <strain evidence="3">cv. Asha</strain>
    </source>
</reference>
<accession>A0A151T8W4</accession>
<evidence type="ECO:0000256" key="1">
    <source>
        <dbReference type="SAM" id="Phobius"/>
    </source>
</evidence>
<dbReference type="Pfam" id="PF06708">
    <property type="entry name" value="DUF1195"/>
    <property type="match status" value="1"/>
</dbReference>
<sequence>MMDEDTLLITKREGSTLTLDLGLFEKDSYKFWTLTAILLLAFWSMFTGTVSFRWSSMLNTFSHDLHETLLDHLNILEIEERENMVCHVWDVYNNNHRIKLSWFWQQAFKVAYEDLTSDMVEVRDDAITKIANMSLRSFDLQLLTTTHSMVITFHPSS</sequence>
<dbReference type="AlphaFoldDB" id="A0A151T8W4"/>
<organism evidence="2 3">
    <name type="scientific">Cajanus cajan</name>
    <name type="common">Pigeon pea</name>
    <name type="synonym">Cajanus indicus</name>
    <dbReference type="NCBI Taxonomy" id="3821"/>
    <lineage>
        <taxon>Eukaryota</taxon>
        <taxon>Viridiplantae</taxon>
        <taxon>Streptophyta</taxon>
        <taxon>Embryophyta</taxon>
        <taxon>Tracheophyta</taxon>
        <taxon>Spermatophyta</taxon>
        <taxon>Magnoliopsida</taxon>
        <taxon>eudicotyledons</taxon>
        <taxon>Gunneridae</taxon>
        <taxon>Pentapetalae</taxon>
        <taxon>rosids</taxon>
        <taxon>fabids</taxon>
        <taxon>Fabales</taxon>
        <taxon>Fabaceae</taxon>
        <taxon>Papilionoideae</taxon>
        <taxon>50 kb inversion clade</taxon>
        <taxon>NPAAA clade</taxon>
        <taxon>indigoferoid/millettioid clade</taxon>
        <taxon>Phaseoleae</taxon>
        <taxon>Cajanus</taxon>
    </lineage>
</organism>
<dbReference type="PANTHER" id="PTHR34358">
    <property type="entry name" value="OS03G0411600 PROTEIN"/>
    <property type="match status" value="1"/>
</dbReference>
<proteinExistence type="predicted"/>
<dbReference type="Gramene" id="C.cajan_17556.t">
    <property type="protein sequence ID" value="C.cajan_17556.t"/>
    <property type="gene ID" value="C.cajan_17556"/>
</dbReference>
<protein>
    <submittedName>
        <fullName evidence="2">Uncharacterized protein</fullName>
    </submittedName>
</protein>
<evidence type="ECO:0000313" key="2">
    <source>
        <dbReference type="EMBL" id="KYP63500.1"/>
    </source>
</evidence>
<dbReference type="OMA" id="KAGVDHH"/>
<keyword evidence="1" id="KW-0812">Transmembrane</keyword>
<dbReference type="STRING" id="3821.A0A151T8W4"/>
<feature type="transmembrane region" description="Helical" evidence="1">
    <location>
        <begin position="31"/>
        <end position="52"/>
    </location>
</feature>
<keyword evidence="3" id="KW-1185">Reference proteome</keyword>
<name>A0A151T8W4_CAJCA</name>
<dbReference type="EMBL" id="CM003609">
    <property type="protein sequence ID" value="KYP63500.1"/>
    <property type="molecule type" value="Genomic_DNA"/>
</dbReference>